<dbReference type="PANTHER" id="PTHR42985:SF40">
    <property type="entry name" value="LD47995P-RELATED"/>
    <property type="match status" value="1"/>
</dbReference>
<feature type="transmembrane region" description="Helical" evidence="12">
    <location>
        <begin position="415"/>
        <end position="439"/>
    </location>
</feature>
<dbReference type="GO" id="GO:0006814">
    <property type="term" value="P:sodium ion transport"/>
    <property type="evidence" value="ECO:0007669"/>
    <property type="project" value="UniProtKB-KW"/>
</dbReference>
<evidence type="ECO:0000256" key="3">
    <source>
        <dbReference type="ARBA" id="ARBA00022448"/>
    </source>
</evidence>
<evidence type="ECO:0000313" key="14">
    <source>
        <dbReference type="Proteomes" id="UP000176992"/>
    </source>
</evidence>
<feature type="transmembrane region" description="Helical" evidence="12">
    <location>
        <begin position="173"/>
        <end position="195"/>
    </location>
</feature>
<keyword evidence="7" id="KW-0915">Sodium</keyword>
<comment type="subcellular location">
    <subcellularLocation>
        <location evidence="1">Cell membrane</location>
        <topology evidence="1">Multi-pass membrane protein</topology>
    </subcellularLocation>
</comment>
<dbReference type="GO" id="GO:0015293">
    <property type="term" value="F:symporter activity"/>
    <property type="evidence" value="ECO:0007669"/>
    <property type="project" value="TreeGrafter"/>
</dbReference>
<proteinExistence type="inferred from homology"/>
<dbReference type="Gene3D" id="1.20.1730.10">
    <property type="entry name" value="Sodium/glucose cotransporter"/>
    <property type="match status" value="1"/>
</dbReference>
<dbReference type="AlphaFoldDB" id="A0A1F5YEK5"/>
<dbReference type="PANTHER" id="PTHR42985">
    <property type="entry name" value="SODIUM-COUPLED MONOCARBOXYLATE TRANSPORTER"/>
    <property type="match status" value="1"/>
</dbReference>
<feature type="transmembrane region" description="Helical" evidence="12">
    <location>
        <begin position="44"/>
        <end position="64"/>
    </location>
</feature>
<evidence type="ECO:0000256" key="7">
    <source>
        <dbReference type="ARBA" id="ARBA00023053"/>
    </source>
</evidence>
<dbReference type="GO" id="GO:0005886">
    <property type="term" value="C:plasma membrane"/>
    <property type="evidence" value="ECO:0007669"/>
    <property type="project" value="UniProtKB-SubCell"/>
</dbReference>
<evidence type="ECO:0000256" key="4">
    <source>
        <dbReference type="ARBA" id="ARBA00022475"/>
    </source>
</evidence>
<evidence type="ECO:0000256" key="6">
    <source>
        <dbReference type="ARBA" id="ARBA00022989"/>
    </source>
</evidence>
<evidence type="ECO:0000256" key="10">
    <source>
        <dbReference type="ARBA" id="ARBA00023201"/>
    </source>
</evidence>
<feature type="transmembrane region" description="Helical" evidence="12">
    <location>
        <begin position="76"/>
        <end position="95"/>
    </location>
</feature>
<dbReference type="Pfam" id="PF00474">
    <property type="entry name" value="SSF"/>
    <property type="match status" value="1"/>
</dbReference>
<feature type="transmembrane region" description="Helical" evidence="12">
    <location>
        <begin position="536"/>
        <end position="554"/>
    </location>
</feature>
<feature type="transmembrane region" description="Helical" evidence="12">
    <location>
        <begin position="560"/>
        <end position="577"/>
    </location>
</feature>
<keyword evidence="10" id="KW-0739">Sodium transport</keyword>
<evidence type="ECO:0000256" key="5">
    <source>
        <dbReference type="ARBA" id="ARBA00022692"/>
    </source>
</evidence>
<feature type="transmembrane region" description="Helical" evidence="12">
    <location>
        <begin position="446"/>
        <end position="467"/>
    </location>
</feature>
<accession>A0A1F5YEK5</accession>
<feature type="transmembrane region" description="Helical" evidence="12">
    <location>
        <begin position="473"/>
        <end position="492"/>
    </location>
</feature>
<evidence type="ECO:0000313" key="13">
    <source>
        <dbReference type="EMBL" id="OGF98573.1"/>
    </source>
</evidence>
<keyword evidence="9 12" id="KW-0472">Membrane</keyword>
<dbReference type="PROSITE" id="PS50283">
    <property type="entry name" value="NA_SOLUT_SYMP_3"/>
    <property type="match status" value="1"/>
</dbReference>
<dbReference type="Proteomes" id="UP000176992">
    <property type="component" value="Unassembled WGS sequence"/>
</dbReference>
<sequence>MVNAAGTIDYLIIAAYLLALVWIGHFFSHYNKNMEDFFKGGSKLPWWVGGISAFMAGFSAWMFTGGAGVVYERGPTGMLALCTGLLGTFAGYLLFAKRWRRARVTSMFEYVSTRFNLSAQQLMSWFFIPMNLFYCSTVLLATSIFITAALGISEVNLAALGLPWDIKVSAVQLTILVSGIVILTYCYFGGLLAVATCDVLSFLIIIPMAVLIVPLILLKLNSIGAVGQLFNTPAGFSLPEGKSILGEPVTLFFVVMWLVSNIHSYNTNPIVQRYWSVPDEKDARRVALLCTILFVFGVAVWSVPPLAVRHLYPDLSQVWTTLKAPAEGAYVSACLAVLPHGLVGIMFAAIFAASMSSIDSTLNFISGIFTNDIYRKTIRKNADDRHLLTVGRLSTLGIGILAIGLALAMSAHGGAFRFMVLMDKIFTTPIVVPLLLGLFFPKRGSLAALISFFAALCFNLFSVLFLDLPYSEFMFFSFVITYIVFFASAYLFEDTPEKKRQIKEFFTLFTTPVVAKDELSASAIDALSMLSFIGKLATVTGLAICLMVLINQPLSERLKILIGGGVVLGLGLFMLWVNRRNLARERKSSG</sequence>
<comment type="caution">
    <text evidence="13">The sequence shown here is derived from an EMBL/GenBank/DDBJ whole genome shotgun (WGS) entry which is preliminary data.</text>
</comment>
<evidence type="ECO:0000256" key="9">
    <source>
        <dbReference type="ARBA" id="ARBA00023136"/>
    </source>
</evidence>
<feature type="transmembrane region" description="Helical" evidence="12">
    <location>
        <begin position="6"/>
        <end position="23"/>
    </location>
</feature>
<evidence type="ECO:0000256" key="1">
    <source>
        <dbReference type="ARBA" id="ARBA00004651"/>
    </source>
</evidence>
<feature type="transmembrane region" description="Helical" evidence="12">
    <location>
        <begin position="387"/>
        <end position="409"/>
    </location>
</feature>
<evidence type="ECO:0000256" key="12">
    <source>
        <dbReference type="SAM" id="Phobius"/>
    </source>
</evidence>
<keyword evidence="5 12" id="KW-0812">Transmembrane</keyword>
<feature type="transmembrane region" description="Helical" evidence="12">
    <location>
        <begin position="202"/>
        <end position="224"/>
    </location>
</feature>
<name>A0A1F5YEK5_9BACT</name>
<dbReference type="InterPro" id="IPR001734">
    <property type="entry name" value="Na/solute_symporter"/>
</dbReference>
<feature type="transmembrane region" description="Helical" evidence="12">
    <location>
        <begin position="132"/>
        <end position="153"/>
    </location>
</feature>
<evidence type="ECO:0000256" key="2">
    <source>
        <dbReference type="ARBA" id="ARBA00006434"/>
    </source>
</evidence>
<feature type="transmembrane region" description="Helical" evidence="12">
    <location>
        <begin position="286"/>
        <end position="308"/>
    </location>
</feature>
<keyword evidence="6 12" id="KW-1133">Transmembrane helix</keyword>
<dbReference type="InterPro" id="IPR038377">
    <property type="entry name" value="Na/Glc_symporter_sf"/>
</dbReference>
<feature type="transmembrane region" description="Helical" evidence="12">
    <location>
        <begin position="328"/>
        <end position="353"/>
    </location>
</feature>
<keyword evidence="3" id="KW-0813">Transport</keyword>
<feature type="transmembrane region" description="Helical" evidence="12">
    <location>
        <begin position="244"/>
        <end position="265"/>
    </location>
</feature>
<evidence type="ECO:0008006" key="15">
    <source>
        <dbReference type="Google" id="ProtNLM"/>
    </source>
</evidence>
<gene>
    <name evidence="13" type="ORF">A2Z86_02785</name>
</gene>
<organism evidence="13 14">
    <name type="scientific">Candidatus Glassbacteria bacterium GWA2_58_10</name>
    <dbReference type="NCBI Taxonomy" id="1817865"/>
    <lineage>
        <taxon>Bacteria</taxon>
        <taxon>Candidatus Glassiibacteriota</taxon>
    </lineage>
</organism>
<keyword evidence="4" id="KW-1003">Cell membrane</keyword>
<reference evidence="13 14" key="1">
    <citation type="journal article" date="2016" name="Nat. Commun.">
        <title>Thousands of microbial genomes shed light on interconnected biogeochemical processes in an aquifer system.</title>
        <authorList>
            <person name="Anantharaman K."/>
            <person name="Brown C.T."/>
            <person name="Hug L.A."/>
            <person name="Sharon I."/>
            <person name="Castelle C.J."/>
            <person name="Probst A.J."/>
            <person name="Thomas B.C."/>
            <person name="Singh A."/>
            <person name="Wilkins M.J."/>
            <person name="Karaoz U."/>
            <person name="Brodie E.L."/>
            <person name="Williams K.H."/>
            <person name="Hubbard S.S."/>
            <person name="Banfield J.F."/>
        </authorList>
    </citation>
    <scope>NUCLEOTIDE SEQUENCE [LARGE SCALE GENOMIC DNA]</scope>
</reference>
<comment type="similarity">
    <text evidence="2 11">Belongs to the sodium:solute symporter (SSF) (TC 2.A.21) family.</text>
</comment>
<dbReference type="EMBL" id="MFIV01000083">
    <property type="protein sequence ID" value="OGF98573.1"/>
    <property type="molecule type" value="Genomic_DNA"/>
</dbReference>
<dbReference type="InterPro" id="IPR051163">
    <property type="entry name" value="Sodium:Solute_Symporter_SSF"/>
</dbReference>
<protein>
    <recommendedName>
        <fullName evidence="15">Transporter</fullName>
    </recommendedName>
</protein>
<evidence type="ECO:0000256" key="8">
    <source>
        <dbReference type="ARBA" id="ARBA00023065"/>
    </source>
</evidence>
<evidence type="ECO:0000256" key="11">
    <source>
        <dbReference type="RuleBase" id="RU362091"/>
    </source>
</evidence>
<keyword evidence="8" id="KW-0406">Ion transport</keyword>